<evidence type="ECO:0000313" key="2">
    <source>
        <dbReference type="Proteomes" id="UP001213972"/>
    </source>
</evidence>
<name>A0AAJ5W2F0_9MICO</name>
<dbReference type="Pfam" id="PF20471">
    <property type="entry name" value="DUF6716"/>
    <property type="match status" value="1"/>
</dbReference>
<reference evidence="1" key="1">
    <citation type="submission" date="2023-03" db="EMBL/GenBank/DDBJ databases">
        <title>Andean soil-derived lignocellulolytic bacterial consortium as a source of novel taxa and putative plastic-active enzymes.</title>
        <authorList>
            <person name="Diaz-Garcia L."/>
            <person name="Chuvochina M."/>
            <person name="Feuerriegel G."/>
            <person name="Bunk B."/>
            <person name="Sproer C."/>
            <person name="Streit W.R."/>
            <person name="Rodriguez L.M."/>
            <person name="Overmann J."/>
            <person name="Jimenez D.J."/>
        </authorList>
    </citation>
    <scope>NUCLEOTIDE SEQUENCE</scope>
    <source>
        <strain evidence="1">MAG 4610</strain>
    </source>
</reference>
<dbReference type="Proteomes" id="UP001213972">
    <property type="component" value="Chromosome"/>
</dbReference>
<evidence type="ECO:0000313" key="1">
    <source>
        <dbReference type="EMBL" id="WEK13125.1"/>
    </source>
</evidence>
<dbReference type="InterPro" id="IPR046561">
    <property type="entry name" value="DUF6716"/>
</dbReference>
<dbReference type="AlphaFoldDB" id="A0AAJ5W2F0"/>
<sequence>MTTGRLRVVAVADADSFVKWAAALLDSVPQADSRIVLVRTPLTVSAAQEESALDGTPFGVDDVTRLPHGALAGWLTRERPDVVVIAGRGPFARLVMREIDRVHPRPVVVTGLPGISIPAQRGAVTYRRESDLFLVHSHREERAFRDLARRLDADLRIGLASLPFAAPRPRPAGGTDLVFAAQALVPLTSADRREVATVLRDAALAHPDRRVVVKLRSRAGENETHVDRESYEGLLADRPANLVFSYQPMRAALASAEGLVTVSSTAAVEAIALGVPVIALDTFGVSKENLNTVFRGSGLFGDAAAVIARRFRHPAPGWLTQNYFHDPADATWWEDVEDLVVQRRLGLLPAREQPVRRGGALRVAWERRIVLGGEDRSLSGLVALAVGMPLRAAILVRRRLRGNRGAHSWADAASDITVTPALRQEPLLRRRPVGVDG</sequence>
<organism evidence="1 2">
    <name type="scientific">Candidatus Microbacterium phytovorans</name>
    <dbReference type="NCBI Taxonomy" id="3121374"/>
    <lineage>
        <taxon>Bacteria</taxon>
        <taxon>Bacillati</taxon>
        <taxon>Actinomycetota</taxon>
        <taxon>Actinomycetes</taxon>
        <taxon>Micrococcales</taxon>
        <taxon>Microbacteriaceae</taxon>
        <taxon>Microbacterium</taxon>
    </lineage>
</organism>
<protein>
    <submittedName>
        <fullName evidence="1">Uncharacterized protein</fullName>
    </submittedName>
</protein>
<accession>A0AAJ5W2F0</accession>
<dbReference type="EMBL" id="CP119321">
    <property type="protein sequence ID" value="WEK13125.1"/>
    <property type="molecule type" value="Genomic_DNA"/>
</dbReference>
<dbReference type="SUPFAM" id="SSF53756">
    <property type="entry name" value="UDP-Glycosyltransferase/glycogen phosphorylase"/>
    <property type="match status" value="1"/>
</dbReference>
<proteinExistence type="predicted"/>
<gene>
    <name evidence="1" type="ORF">P0Y48_11725</name>
</gene>